<dbReference type="AlphaFoldDB" id="A0A9P1FIL3"/>
<dbReference type="EMBL" id="CAMXCT030000347">
    <property type="protein sequence ID" value="CAL4764805.1"/>
    <property type="molecule type" value="Genomic_DNA"/>
</dbReference>
<evidence type="ECO:0000313" key="4">
    <source>
        <dbReference type="EMBL" id="CAL4764805.1"/>
    </source>
</evidence>
<reference evidence="4 5" key="2">
    <citation type="submission" date="2024-05" db="EMBL/GenBank/DDBJ databases">
        <authorList>
            <person name="Chen Y."/>
            <person name="Shah S."/>
            <person name="Dougan E. K."/>
            <person name="Thang M."/>
            <person name="Chan C."/>
        </authorList>
    </citation>
    <scope>NUCLEOTIDE SEQUENCE [LARGE SCALE GENOMIC DNA]</scope>
</reference>
<accession>A0A9P1FIL3</accession>
<comment type="caution">
    <text evidence="3">The sequence shown here is derived from an EMBL/GenBank/DDBJ whole genome shotgun (WGS) entry which is preliminary data.</text>
</comment>
<protein>
    <submittedName>
        <fullName evidence="4">PAS domain-containing protein</fullName>
    </submittedName>
</protein>
<feature type="region of interest" description="Disordered" evidence="1">
    <location>
        <begin position="354"/>
        <end position="399"/>
    </location>
</feature>
<evidence type="ECO:0000256" key="2">
    <source>
        <dbReference type="SAM" id="Phobius"/>
    </source>
</evidence>
<feature type="transmembrane region" description="Helical" evidence="2">
    <location>
        <begin position="51"/>
        <end position="72"/>
    </location>
</feature>
<feature type="transmembrane region" description="Helical" evidence="2">
    <location>
        <begin position="21"/>
        <end position="39"/>
    </location>
</feature>
<dbReference type="EMBL" id="CAMXCT020000347">
    <property type="protein sequence ID" value="CAL1130868.1"/>
    <property type="molecule type" value="Genomic_DNA"/>
</dbReference>
<name>A0A9P1FIL3_9DINO</name>
<sequence>MVYMAYSFKSEIFFAALTKRSWCYVLCTCFHMLYTIRLAREDQNVLDQGGPAGVVVLYILLFVGIAAARRCFLYNTKLKLHVQRQTVELGAVSSLLLVCYDAVLEVDDTLCLTAESPQLSSLLLRSQRRWCGKSFLECFDDEDQDRLRTQIAGSISDGKSSAVMALHVDMLDADQNRVKVELLHARFQNLSNERRFLIGIREIQDCYVDSLAPLPNDTFTFTTTPRDVGSPRAAPLDGASNTVVFEVPSFEILSIGQDVQQLCQDRFLRPENILDLSCDQSRFAFCDQLQHIVNSQAVELASEVSPVSHQVSFNLLGLHSVTAMVQLEFDHLLDTMGPGIEGVALTEANLRKLNDQRRLRRPSTSSSRRSSSRRSLSSRRSSLRSSRGSSQPRSKTLAL</sequence>
<evidence type="ECO:0000313" key="3">
    <source>
        <dbReference type="EMBL" id="CAI3977493.1"/>
    </source>
</evidence>
<evidence type="ECO:0000256" key="1">
    <source>
        <dbReference type="SAM" id="MobiDB-lite"/>
    </source>
</evidence>
<proteinExistence type="predicted"/>
<organism evidence="3">
    <name type="scientific">Cladocopium goreaui</name>
    <dbReference type="NCBI Taxonomy" id="2562237"/>
    <lineage>
        <taxon>Eukaryota</taxon>
        <taxon>Sar</taxon>
        <taxon>Alveolata</taxon>
        <taxon>Dinophyceae</taxon>
        <taxon>Suessiales</taxon>
        <taxon>Symbiodiniaceae</taxon>
        <taxon>Cladocopium</taxon>
    </lineage>
</organism>
<evidence type="ECO:0000313" key="5">
    <source>
        <dbReference type="Proteomes" id="UP001152797"/>
    </source>
</evidence>
<feature type="compositionally biased region" description="Low complexity" evidence="1">
    <location>
        <begin position="362"/>
        <end position="399"/>
    </location>
</feature>
<reference evidence="3" key="1">
    <citation type="submission" date="2022-10" db="EMBL/GenBank/DDBJ databases">
        <authorList>
            <person name="Chen Y."/>
            <person name="Dougan E. K."/>
            <person name="Chan C."/>
            <person name="Rhodes N."/>
            <person name="Thang M."/>
        </authorList>
    </citation>
    <scope>NUCLEOTIDE SEQUENCE</scope>
</reference>
<keyword evidence="2" id="KW-0472">Membrane</keyword>
<keyword evidence="2" id="KW-1133">Transmembrane helix</keyword>
<gene>
    <name evidence="3" type="ORF">C1SCF055_LOCUS5629</name>
</gene>
<keyword evidence="5" id="KW-1185">Reference proteome</keyword>
<dbReference type="EMBL" id="CAMXCT010000347">
    <property type="protein sequence ID" value="CAI3977493.1"/>
    <property type="molecule type" value="Genomic_DNA"/>
</dbReference>
<dbReference type="Proteomes" id="UP001152797">
    <property type="component" value="Unassembled WGS sequence"/>
</dbReference>
<keyword evidence="2" id="KW-0812">Transmembrane</keyword>